<dbReference type="AlphaFoldDB" id="A0A948W3D9"/>
<evidence type="ECO:0000313" key="3">
    <source>
        <dbReference type="Proteomes" id="UP000777784"/>
    </source>
</evidence>
<sequence>MKGRFLLATGILCSVLPAGCSRDELTTPDNQGAALAEETIGSKGGTVAADEIILTIPAGALAADQTLSIYESTAQHPFSQSSEPVFLLNGLPESLGAAVILKVYTGDAGKAGSTSMVNASDSGRDGSTTLFLGEERESQSRGRELTRYEVACQDSVGWCIASLDRGPYEMDNKAVPTLQVTPVKGLSRVMSSRNHFEITYHPEQATVSQKESVESATPRRTTSAGKDSDQASR</sequence>
<evidence type="ECO:0000313" key="2">
    <source>
        <dbReference type="EMBL" id="MBU2690982.1"/>
    </source>
</evidence>
<dbReference type="Proteomes" id="UP000777784">
    <property type="component" value="Unassembled WGS sequence"/>
</dbReference>
<proteinExistence type="predicted"/>
<reference evidence="2" key="1">
    <citation type="submission" date="2021-05" db="EMBL/GenBank/DDBJ databases">
        <title>Energy efficiency and biological interactions define the core microbiome of deep oligotrophic groundwater.</title>
        <authorList>
            <person name="Mehrshad M."/>
            <person name="Lopez-Fernandez M."/>
            <person name="Bell E."/>
            <person name="Bernier-Latmani R."/>
            <person name="Bertilsson S."/>
            <person name="Dopson M."/>
        </authorList>
    </citation>
    <scope>NUCLEOTIDE SEQUENCE</scope>
    <source>
        <strain evidence="2">Modern_marine.mb.64</strain>
    </source>
</reference>
<feature type="region of interest" description="Disordered" evidence="1">
    <location>
        <begin position="200"/>
        <end position="233"/>
    </location>
</feature>
<accession>A0A948W3D9</accession>
<feature type="compositionally biased region" description="Polar residues" evidence="1">
    <location>
        <begin position="205"/>
        <end position="225"/>
    </location>
</feature>
<gene>
    <name evidence="2" type="ORF">KJ970_08635</name>
</gene>
<protein>
    <submittedName>
        <fullName evidence="2">Uncharacterized protein</fullName>
    </submittedName>
</protein>
<name>A0A948W3D9_UNCEI</name>
<comment type="caution">
    <text evidence="2">The sequence shown here is derived from an EMBL/GenBank/DDBJ whole genome shotgun (WGS) entry which is preliminary data.</text>
</comment>
<dbReference type="EMBL" id="JAHJDP010000042">
    <property type="protein sequence ID" value="MBU2690982.1"/>
    <property type="molecule type" value="Genomic_DNA"/>
</dbReference>
<evidence type="ECO:0000256" key="1">
    <source>
        <dbReference type="SAM" id="MobiDB-lite"/>
    </source>
</evidence>
<organism evidence="2 3">
    <name type="scientific">Eiseniibacteriota bacterium</name>
    <dbReference type="NCBI Taxonomy" id="2212470"/>
    <lineage>
        <taxon>Bacteria</taxon>
        <taxon>Candidatus Eiseniibacteriota</taxon>
    </lineage>
</organism>